<reference evidence="7" key="2">
    <citation type="submission" date="2025-08" db="UniProtKB">
        <authorList>
            <consortium name="RefSeq"/>
        </authorList>
    </citation>
    <scope>IDENTIFICATION</scope>
</reference>
<feature type="compositionally biased region" description="Basic and acidic residues" evidence="4">
    <location>
        <begin position="535"/>
        <end position="555"/>
    </location>
</feature>
<keyword evidence="6" id="KW-1185">Reference proteome</keyword>
<keyword evidence="3" id="KW-0238">DNA-binding</keyword>
<dbReference type="Gene3D" id="1.10.30.10">
    <property type="entry name" value="High mobility group box domain"/>
    <property type="match status" value="1"/>
</dbReference>
<dbReference type="InterPro" id="IPR020568">
    <property type="entry name" value="Ribosomal_Su5_D2-typ_SF"/>
</dbReference>
<protein>
    <submittedName>
        <fullName evidence="7">PMS1 protein homolog 1 isoform X2</fullName>
    </submittedName>
</protein>
<evidence type="ECO:0000313" key="6">
    <source>
        <dbReference type="Proteomes" id="UP001652642"/>
    </source>
</evidence>
<feature type="domain" description="HMG box" evidence="5">
    <location>
        <begin position="580"/>
        <end position="627"/>
    </location>
</feature>
<evidence type="ECO:0000256" key="3">
    <source>
        <dbReference type="PROSITE-ProRule" id="PRU00267"/>
    </source>
</evidence>
<dbReference type="SMART" id="SM01340">
    <property type="entry name" value="DNA_mis_repair"/>
    <property type="match status" value="1"/>
</dbReference>
<dbReference type="InterPro" id="IPR002099">
    <property type="entry name" value="MutL/Mlh/PMS"/>
</dbReference>
<keyword evidence="3" id="KW-0539">Nucleus</keyword>
<accession>A0ABM5ES33</accession>
<dbReference type="InterPro" id="IPR038973">
    <property type="entry name" value="MutL/Mlh/Pms-like"/>
</dbReference>
<keyword evidence="2" id="KW-0227">DNA damage</keyword>
<dbReference type="Gene3D" id="3.30.230.10">
    <property type="match status" value="1"/>
</dbReference>
<dbReference type="Pfam" id="PF01119">
    <property type="entry name" value="DNA_mis_repair"/>
    <property type="match status" value="1"/>
</dbReference>
<dbReference type="Pfam" id="PF00505">
    <property type="entry name" value="HMG_box"/>
    <property type="match status" value="1"/>
</dbReference>
<dbReference type="PROSITE" id="PS50118">
    <property type="entry name" value="HMG_BOX_2"/>
    <property type="match status" value="1"/>
</dbReference>
<evidence type="ECO:0000259" key="5">
    <source>
        <dbReference type="PROSITE" id="PS50118"/>
    </source>
</evidence>
<dbReference type="InterPro" id="IPR036890">
    <property type="entry name" value="HATPase_C_sf"/>
</dbReference>
<evidence type="ECO:0000256" key="1">
    <source>
        <dbReference type="ARBA" id="ARBA00006082"/>
    </source>
</evidence>
<evidence type="ECO:0000256" key="2">
    <source>
        <dbReference type="ARBA" id="ARBA00022763"/>
    </source>
</evidence>
<sequence>MKQLPPDTVRLLSSSQVITSIVSVVKELIENSLDANATTVDIKLENYGFDKIEVRDNGDGIKAADVPVMAMKHYTSKISSTEDLERLTTYGFRGEALGSICSISEVHITTKTANDDFSTQYILDRSGHVTSQKPSHLGQGTTVIVLKLFKNLPVRKQFYSTDKKCKEEIKKIQKLLMAYGIIKPELRITFTHNKAIMWQKTRVLDHKMAFMSVVGTAVMSSMEPFQHHCEDPEVFLSGFLPKPDSDHRLTSHSNGDKSFMFINKRPVCQKQILKLTQRYYNEKLNKDSSRLYPVFLISITIPPSALDVNLTPDKSQVLLHNKESICQAMDDVLTSMYGPLCQTTSCGTDKTDATAGDLSFSEAAQTGVSVNETKSDQHIDPHVCGPLFSFRNDAQNSEIGKTMEVCLENQTLYNNSAQIFPSKTDISGNETDGSNSFQDGSLSKLVCEDQQEISKVIFNLDSNTLMGISSKNSIEDGLGNGLFQETEKGVGTVTLKDSFEVTADKWSLGNAFKSSRGENLNPVQILIPQREEIRAQTKNSGDDQQKLQQKDDSRNMKKTNVVDNKVGQIKAYDMISSQIIRKPMSAFALFAQDHRPGLLTKNAKVSAEELMLKMEEMWKALEEEDKKNLLGGPSYMEVLCSMPKKSVQFDGSSYLLDSRLISNGFKIKIIPGTSVVENQLEIEGMANCLPYYGVADLKEILRAVVNNNAKEVHECRPLKVVNYLEGEAVRLSRQLPLYLSKEDVQDTVCRMKKELGCQHKSCVHGRPLVHYLTEVPQTN</sequence>
<organism evidence="6 7">
    <name type="scientific">Pogona vitticeps</name>
    <name type="common">central bearded dragon</name>
    <dbReference type="NCBI Taxonomy" id="103695"/>
    <lineage>
        <taxon>Eukaryota</taxon>
        <taxon>Metazoa</taxon>
        <taxon>Chordata</taxon>
        <taxon>Craniata</taxon>
        <taxon>Vertebrata</taxon>
        <taxon>Euteleostomi</taxon>
        <taxon>Lepidosauria</taxon>
        <taxon>Squamata</taxon>
        <taxon>Bifurcata</taxon>
        <taxon>Unidentata</taxon>
        <taxon>Episquamata</taxon>
        <taxon>Toxicofera</taxon>
        <taxon>Iguania</taxon>
        <taxon>Acrodonta</taxon>
        <taxon>Agamidae</taxon>
        <taxon>Amphibolurinae</taxon>
        <taxon>Pogona</taxon>
    </lineage>
</organism>
<feature type="DNA-binding region" description="HMG box" evidence="3">
    <location>
        <begin position="580"/>
        <end position="627"/>
    </location>
</feature>
<evidence type="ECO:0000313" key="7">
    <source>
        <dbReference type="RefSeq" id="XP_072835965.1"/>
    </source>
</evidence>
<dbReference type="SUPFAM" id="SSF54211">
    <property type="entry name" value="Ribosomal protein S5 domain 2-like"/>
    <property type="match status" value="1"/>
</dbReference>
<dbReference type="Proteomes" id="UP001652642">
    <property type="component" value="Chromosome 1"/>
</dbReference>
<dbReference type="InterPro" id="IPR036910">
    <property type="entry name" value="HMG_box_dom_sf"/>
</dbReference>
<dbReference type="PANTHER" id="PTHR10073:SF54">
    <property type="entry name" value="PMS1 PROTEIN HOMOLOG 1"/>
    <property type="match status" value="1"/>
</dbReference>
<gene>
    <name evidence="7" type="primary">PMS1</name>
</gene>
<dbReference type="PROSITE" id="PS00058">
    <property type="entry name" value="DNA_MISMATCH_REPAIR_1"/>
    <property type="match status" value="1"/>
</dbReference>
<dbReference type="InterPro" id="IPR009071">
    <property type="entry name" value="HMG_box_dom"/>
</dbReference>
<dbReference type="GeneID" id="110083944"/>
<dbReference type="PANTHER" id="PTHR10073">
    <property type="entry name" value="DNA MISMATCH REPAIR PROTEIN MLH, PMS, MUTL"/>
    <property type="match status" value="1"/>
</dbReference>
<reference evidence="6" key="1">
    <citation type="submission" date="2025-05" db="UniProtKB">
        <authorList>
            <consortium name="RefSeq"/>
        </authorList>
    </citation>
    <scope>NUCLEOTIDE SEQUENCE [LARGE SCALE GENOMIC DNA]</scope>
</reference>
<name>A0ABM5ES33_9SAUR</name>
<dbReference type="SMART" id="SM00398">
    <property type="entry name" value="HMG"/>
    <property type="match status" value="1"/>
</dbReference>
<dbReference type="SUPFAM" id="SSF47095">
    <property type="entry name" value="HMG-box"/>
    <property type="match status" value="1"/>
</dbReference>
<dbReference type="SUPFAM" id="SSF55874">
    <property type="entry name" value="ATPase domain of HSP90 chaperone/DNA topoisomerase II/histidine kinase"/>
    <property type="match status" value="1"/>
</dbReference>
<dbReference type="RefSeq" id="XP_072835965.1">
    <property type="nucleotide sequence ID" value="XM_072979864.1"/>
</dbReference>
<dbReference type="Pfam" id="PF13589">
    <property type="entry name" value="HATPase_c_3"/>
    <property type="match status" value="1"/>
</dbReference>
<dbReference type="InterPro" id="IPR014721">
    <property type="entry name" value="Ribsml_uS5_D2-typ_fold_subgr"/>
</dbReference>
<dbReference type="InterPro" id="IPR013507">
    <property type="entry name" value="DNA_mismatch_S5_2-like"/>
</dbReference>
<dbReference type="CDD" id="cd03485">
    <property type="entry name" value="MutL_Trans_hPMS_1_like"/>
    <property type="match status" value="1"/>
</dbReference>
<dbReference type="NCBIfam" id="TIGR00585">
    <property type="entry name" value="mutl"/>
    <property type="match status" value="1"/>
</dbReference>
<dbReference type="Gene3D" id="3.30.565.10">
    <property type="entry name" value="Histidine kinase-like ATPase, C-terminal domain"/>
    <property type="match status" value="1"/>
</dbReference>
<dbReference type="CDD" id="cd16926">
    <property type="entry name" value="HATPase_MutL-MLH-PMS-like"/>
    <property type="match status" value="1"/>
</dbReference>
<proteinExistence type="inferred from homology"/>
<feature type="region of interest" description="Disordered" evidence="4">
    <location>
        <begin position="535"/>
        <end position="559"/>
    </location>
</feature>
<evidence type="ECO:0000256" key="4">
    <source>
        <dbReference type="SAM" id="MobiDB-lite"/>
    </source>
</evidence>
<comment type="similarity">
    <text evidence="1">Belongs to the DNA mismatch repair MutL/HexB family.</text>
</comment>
<dbReference type="InterPro" id="IPR014762">
    <property type="entry name" value="DNA_mismatch_repair_CS"/>
</dbReference>